<accession>A0A915PWQ3</accession>
<keyword evidence="1" id="KW-1185">Reference proteome</keyword>
<evidence type="ECO:0000313" key="2">
    <source>
        <dbReference type="WBParaSite" id="sdigi.contig31.g2286.t1"/>
    </source>
</evidence>
<reference evidence="2" key="1">
    <citation type="submission" date="2022-11" db="UniProtKB">
        <authorList>
            <consortium name="WormBaseParasite"/>
        </authorList>
    </citation>
    <scope>IDENTIFICATION</scope>
</reference>
<organism evidence="1 2">
    <name type="scientific">Setaria digitata</name>
    <dbReference type="NCBI Taxonomy" id="48799"/>
    <lineage>
        <taxon>Eukaryota</taxon>
        <taxon>Metazoa</taxon>
        <taxon>Ecdysozoa</taxon>
        <taxon>Nematoda</taxon>
        <taxon>Chromadorea</taxon>
        <taxon>Rhabditida</taxon>
        <taxon>Spirurina</taxon>
        <taxon>Spiruromorpha</taxon>
        <taxon>Filarioidea</taxon>
        <taxon>Setariidae</taxon>
        <taxon>Setaria</taxon>
    </lineage>
</organism>
<evidence type="ECO:0000313" key="1">
    <source>
        <dbReference type="Proteomes" id="UP000887581"/>
    </source>
</evidence>
<dbReference type="WBParaSite" id="sdigi.contig31.g2286.t1">
    <property type="protein sequence ID" value="sdigi.contig31.g2286.t1"/>
    <property type="gene ID" value="sdigi.contig31.g2286"/>
</dbReference>
<sequence length="113" mass="13086">MLDKLEVVKLVVICLYCYLHFKGRYSPYKKVLKLLKIVFVSNTLTIGWGGRQIKAEFFNYLKSGFIQYVEVWLKYGFVTGGDKTPVALAWCGFGMTPTQMLEYFLCMTMILDI</sequence>
<dbReference type="Proteomes" id="UP000887581">
    <property type="component" value="Unplaced"/>
</dbReference>
<name>A0A915PWQ3_9BILA</name>
<proteinExistence type="predicted"/>
<protein>
    <submittedName>
        <fullName evidence="2">Uncharacterized protein</fullName>
    </submittedName>
</protein>
<dbReference type="AlphaFoldDB" id="A0A915PWQ3"/>